<evidence type="ECO:0000256" key="1">
    <source>
        <dbReference type="SAM" id="SignalP"/>
    </source>
</evidence>
<protein>
    <recommendedName>
        <fullName evidence="4">Extracellular membrane protein CFEM domain-containing protein</fullName>
    </recommendedName>
</protein>
<gene>
    <name evidence="2" type="ORF">BT96DRAFT_989484</name>
</gene>
<evidence type="ECO:0008006" key="4">
    <source>
        <dbReference type="Google" id="ProtNLM"/>
    </source>
</evidence>
<keyword evidence="3" id="KW-1185">Reference proteome</keyword>
<sequence>MKLASSTLLMFITIGVFASEVAASEVRARFFNAFDALLPRQSSSTGIDPSDIPTQCQNQCAIVVNAINTCTTDSCFCTSANANGMESCFNCLVQLNPTSDVESSRDDAFSSFNEECAGTAGVPTLAVDGSDATATGASSPKSTTGSGSGLKGLNGAVSGRLSMPTTAVGVLSFAAGLALL</sequence>
<evidence type="ECO:0000313" key="2">
    <source>
        <dbReference type="EMBL" id="KAE9404208.1"/>
    </source>
</evidence>
<dbReference type="Proteomes" id="UP000799118">
    <property type="component" value="Unassembled WGS sequence"/>
</dbReference>
<name>A0A6A4I458_9AGAR</name>
<organism evidence="2 3">
    <name type="scientific">Gymnopus androsaceus JB14</name>
    <dbReference type="NCBI Taxonomy" id="1447944"/>
    <lineage>
        <taxon>Eukaryota</taxon>
        <taxon>Fungi</taxon>
        <taxon>Dikarya</taxon>
        <taxon>Basidiomycota</taxon>
        <taxon>Agaricomycotina</taxon>
        <taxon>Agaricomycetes</taxon>
        <taxon>Agaricomycetidae</taxon>
        <taxon>Agaricales</taxon>
        <taxon>Marasmiineae</taxon>
        <taxon>Omphalotaceae</taxon>
        <taxon>Gymnopus</taxon>
    </lineage>
</organism>
<dbReference type="OrthoDB" id="2564568at2759"/>
<dbReference type="AlphaFoldDB" id="A0A6A4I458"/>
<reference evidence="2" key="1">
    <citation type="journal article" date="2019" name="Environ. Microbiol.">
        <title>Fungal ecological strategies reflected in gene transcription - a case study of two litter decomposers.</title>
        <authorList>
            <person name="Barbi F."/>
            <person name="Kohler A."/>
            <person name="Barry K."/>
            <person name="Baskaran P."/>
            <person name="Daum C."/>
            <person name="Fauchery L."/>
            <person name="Ihrmark K."/>
            <person name="Kuo A."/>
            <person name="LaButti K."/>
            <person name="Lipzen A."/>
            <person name="Morin E."/>
            <person name="Grigoriev I.V."/>
            <person name="Henrissat B."/>
            <person name="Lindahl B."/>
            <person name="Martin F."/>
        </authorList>
    </citation>
    <scope>NUCLEOTIDE SEQUENCE</scope>
    <source>
        <strain evidence="2">JB14</strain>
    </source>
</reference>
<proteinExistence type="predicted"/>
<feature type="chain" id="PRO_5025421719" description="Extracellular membrane protein CFEM domain-containing protein" evidence="1">
    <location>
        <begin position="24"/>
        <end position="180"/>
    </location>
</feature>
<evidence type="ECO:0000313" key="3">
    <source>
        <dbReference type="Proteomes" id="UP000799118"/>
    </source>
</evidence>
<feature type="signal peptide" evidence="1">
    <location>
        <begin position="1"/>
        <end position="23"/>
    </location>
</feature>
<keyword evidence="1" id="KW-0732">Signal</keyword>
<accession>A0A6A4I458</accession>
<dbReference type="EMBL" id="ML769418">
    <property type="protein sequence ID" value="KAE9404208.1"/>
    <property type="molecule type" value="Genomic_DNA"/>
</dbReference>